<protein>
    <submittedName>
        <fullName evidence="3">PAS sensor domain-containing protein</fullName>
    </submittedName>
</protein>
<dbReference type="GO" id="GO:0006355">
    <property type="term" value="P:regulation of DNA-templated transcription"/>
    <property type="evidence" value="ECO:0007669"/>
    <property type="project" value="InterPro"/>
</dbReference>
<proteinExistence type="predicted"/>
<evidence type="ECO:0000259" key="2">
    <source>
        <dbReference type="PROSITE" id="PS50113"/>
    </source>
</evidence>
<dbReference type="InterPro" id="IPR035965">
    <property type="entry name" value="PAS-like_dom_sf"/>
</dbReference>
<feature type="domain" description="PAC" evidence="2">
    <location>
        <begin position="68"/>
        <end position="120"/>
    </location>
</feature>
<dbReference type="Proteomes" id="UP000241848">
    <property type="component" value="Unassembled WGS sequence"/>
</dbReference>
<organism evidence="3 4">
    <name type="scientific">Sulfobacillus acidophilus</name>
    <dbReference type="NCBI Taxonomy" id="53633"/>
    <lineage>
        <taxon>Bacteria</taxon>
        <taxon>Bacillati</taxon>
        <taxon>Bacillota</taxon>
        <taxon>Clostridia</taxon>
        <taxon>Eubacteriales</taxon>
        <taxon>Clostridiales Family XVII. Incertae Sedis</taxon>
        <taxon>Sulfobacillus</taxon>
    </lineage>
</organism>
<dbReference type="Gene3D" id="3.30.450.20">
    <property type="entry name" value="PAS domain"/>
    <property type="match status" value="1"/>
</dbReference>
<dbReference type="Pfam" id="PF00989">
    <property type="entry name" value="PAS"/>
    <property type="match status" value="1"/>
</dbReference>
<evidence type="ECO:0000313" key="3">
    <source>
        <dbReference type="EMBL" id="PSR22390.1"/>
    </source>
</evidence>
<dbReference type="InterPro" id="IPR013767">
    <property type="entry name" value="PAS_fold"/>
</dbReference>
<name>A0A2T2WJI8_9FIRM</name>
<accession>A0A2T2WJI8</accession>
<evidence type="ECO:0000313" key="4">
    <source>
        <dbReference type="Proteomes" id="UP000241848"/>
    </source>
</evidence>
<dbReference type="PROSITE" id="PS50113">
    <property type="entry name" value="PAC"/>
    <property type="match status" value="1"/>
</dbReference>
<gene>
    <name evidence="3" type="ORF">C7B45_06995</name>
</gene>
<dbReference type="InterPro" id="IPR000014">
    <property type="entry name" value="PAS"/>
</dbReference>
<reference evidence="3 4" key="1">
    <citation type="journal article" date="2014" name="BMC Genomics">
        <title>Comparison of environmental and isolate Sulfobacillus genomes reveals diverse carbon, sulfur, nitrogen, and hydrogen metabolisms.</title>
        <authorList>
            <person name="Justice N.B."/>
            <person name="Norman A."/>
            <person name="Brown C.T."/>
            <person name="Singh A."/>
            <person name="Thomas B.C."/>
            <person name="Banfield J.F."/>
        </authorList>
    </citation>
    <scope>NUCLEOTIDE SEQUENCE [LARGE SCALE GENOMIC DNA]</scope>
    <source>
        <strain evidence="3">AMDSBA3</strain>
    </source>
</reference>
<evidence type="ECO:0000259" key="1">
    <source>
        <dbReference type="PROSITE" id="PS50112"/>
    </source>
</evidence>
<dbReference type="SUPFAM" id="SSF55785">
    <property type="entry name" value="PYP-like sensor domain (PAS domain)"/>
    <property type="match status" value="1"/>
</dbReference>
<dbReference type="AlphaFoldDB" id="A0A2T2WJI8"/>
<dbReference type="CDD" id="cd00130">
    <property type="entry name" value="PAS"/>
    <property type="match status" value="1"/>
</dbReference>
<dbReference type="NCBIfam" id="TIGR00229">
    <property type="entry name" value="sensory_box"/>
    <property type="match status" value="1"/>
</dbReference>
<dbReference type="InterPro" id="IPR000700">
    <property type="entry name" value="PAS-assoc_C"/>
</dbReference>
<dbReference type="EMBL" id="PXYV01000018">
    <property type="protein sequence ID" value="PSR22390.1"/>
    <property type="molecule type" value="Genomic_DNA"/>
</dbReference>
<dbReference type="PROSITE" id="PS50112">
    <property type="entry name" value="PAS"/>
    <property type="match status" value="1"/>
</dbReference>
<dbReference type="SMART" id="SM00091">
    <property type="entry name" value="PAS"/>
    <property type="match status" value="1"/>
</dbReference>
<feature type="domain" description="PAS" evidence="1">
    <location>
        <begin position="1"/>
        <end position="44"/>
    </location>
</feature>
<comment type="caution">
    <text evidence="3">The sequence shown here is derived from an EMBL/GenBank/DDBJ whole genome shotgun (WGS) entry which is preliminary data.</text>
</comment>
<sequence length="133" mass="14904">MPDAVVYTDANGVIRYWNEGAVRIFGFSRSEAQGQTLDLIIPENLRERHWDGFNRTMATGRSRYGAGDVLAVPALRRDGTRISVEFTIVMFRDEQGVVTGIAAVLRDVSKQFAQMRELRKQVAQLMAQGRADA</sequence>